<proteinExistence type="predicted"/>
<reference evidence="1" key="1">
    <citation type="submission" date="2019-03" db="EMBL/GenBank/DDBJ databases">
        <title>Single cell metagenomics reveals metabolic interactions within the superorganism composed of flagellate Streblomastix strix and complex community of Bacteroidetes bacteria on its surface.</title>
        <authorList>
            <person name="Treitli S.C."/>
            <person name="Kolisko M."/>
            <person name="Husnik F."/>
            <person name="Keeling P."/>
            <person name="Hampl V."/>
        </authorList>
    </citation>
    <scope>NUCLEOTIDE SEQUENCE</scope>
    <source>
        <strain evidence="1">STM</strain>
    </source>
</reference>
<dbReference type="AlphaFoldDB" id="A0A5J4SJR7"/>
<evidence type="ECO:0008006" key="2">
    <source>
        <dbReference type="Google" id="ProtNLM"/>
    </source>
</evidence>
<accession>A0A5J4SJR7</accession>
<dbReference type="EMBL" id="SNRY01000142">
    <property type="protein sequence ID" value="KAA6346138.1"/>
    <property type="molecule type" value="Genomic_DNA"/>
</dbReference>
<comment type="caution">
    <text evidence="1">The sequence shown here is derived from an EMBL/GenBank/DDBJ whole genome shotgun (WGS) entry which is preliminary data.</text>
</comment>
<organism evidence="1">
    <name type="scientific">termite gut metagenome</name>
    <dbReference type="NCBI Taxonomy" id="433724"/>
    <lineage>
        <taxon>unclassified sequences</taxon>
        <taxon>metagenomes</taxon>
        <taxon>organismal metagenomes</taxon>
    </lineage>
</organism>
<protein>
    <recommendedName>
        <fullName evidence="2">DNA-binding protein</fullName>
    </recommendedName>
</protein>
<sequence length="86" mass="9552">MRTITFNELQRIKDSLSIESILSIANELNISVNCVQKFFCGHHFKGEKYPGIHFEPGPDGGLIMLDDTATLNTAILNCALKTLSKK</sequence>
<name>A0A5J4SJR7_9ZZZZ</name>
<gene>
    <name evidence="1" type="ORF">EZS27_006360</name>
</gene>
<evidence type="ECO:0000313" key="1">
    <source>
        <dbReference type="EMBL" id="KAA6346138.1"/>
    </source>
</evidence>